<proteinExistence type="inferred from homology"/>
<dbReference type="Proteomes" id="UP000886188">
    <property type="component" value="Unassembled WGS sequence"/>
</dbReference>
<evidence type="ECO:0000256" key="6">
    <source>
        <dbReference type="SAM" id="SignalP"/>
    </source>
</evidence>
<dbReference type="GO" id="GO:0030288">
    <property type="term" value="C:outer membrane-bounded periplasmic space"/>
    <property type="evidence" value="ECO:0007669"/>
    <property type="project" value="TreeGrafter"/>
</dbReference>
<dbReference type="AlphaFoldDB" id="A0A7V1D1J9"/>
<feature type="signal peptide" evidence="6">
    <location>
        <begin position="1"/>
        <end position="19"/>
    </location>
</feature>
<evidence type="ECO:0000256" key="2">
    <source>
        <dbReference type="ARBA" id="ARBA00008441"/>
    </source>
</evidence>
<comment type="caution">
    <text evidence="7">The sequence shown here is derived from an EMBL/GenBank/DDBJ whole genome shotgun (WGS) entry which is preliminary data.</text>
</comment>
<feature type="region of interest" description="Disordered" evidence="5">
    <location>
        <begin position="151"/>
        <end position="178"/>
    </location>
</feature>
<dbReference type="InterPro" id="IPR052211">
    <property type="entry name" value="Cpx_auxiliary_protein"/>
</dbReference>
<evidence type="ECO:0000256" key="3">
    <source>
        <dbReference type="ARBA" id="ARBA00022729"/>
    </source>
</evidence>
<evidence type="ECO:0000256" key="4">
    <source>
        <dbReference type="ARBA" id="ARBA00022764"/>
    </source>
</evidence>
<sequence length="178" mass="19966">MTISSKVSKLVLICGLATATLGTGAVIAKEGMAHKPGHSQQHKQARFLLSERGVKKLDLTEQQQTQLKSIFADQKAQYKALRGTDKEAMKQARAAHKAQMKALLDMPTFDEAAAKELLAQRQSKGEQFGLINLKTQHQVWQVLNAEQREKYQEIKQHMRKKSHKKGDHKRSRAEQAAG</sequence>
<reference evidence="7" key="1">
    <citation type="journal article" date="2020" name="mSystems">
        <title>Genome- and Community-Level Interaction Insights into Carbon Utilization and Element Cycling Functions of Hydrothermarchaeota in Hydrothermal Sediment.</title>
        <authorList>
            <person name="Zhou Z."/>
            <person name="Liu Y."/>
            <person name="Xu W."/>
            <person name="Pan J."/>
            <person name="Luo Z.H."/>
            <person name="Li M."/>
        </authorList>
    </citation>
    <scope>NUCLEOTIDE SEQUENCE [LARGE SCALE GENOMIC DNA]</scope>
    <source>
        <strain evidence="7">HyVt-346</strain>
    </source>
</reference>
<gene>
    <name evidence="7" type="ORF">ENH88_17375</name>
</gene>
<dbReference type="Pfam" id="PF07813">
    <property type="entry name" value="LTXXQ"/>
    <property type="match status" value="1"/>
</dbReference>
<dbReference type="GO" id="GO:0051082">
    <property type="term" value="F:unfolded protein binding"/>
    <property type="evidence" value="ECO:0007669"/>
    <property type="project" value="TreeGrafter"/>
</dbReference>
<feature type="compositionally biased region" description="Basic residues" evidence="5">
    <location>
        <begin position="157"/>
        <end position="171"/>
    </location>
</feature>
<name>A0A7V1D1J9_9GAMM</name>
<evidence type="ECO:0008006" key="8">
    <source>
        <dbReference type="Google" id="ProtNLM"/>
    </source>
</evidence>
<dbReference type="EMBL" id="DRGM01000176">
    <property type="protein sequence ID" value="HEA18175.1"/>
    <property type="molecule type" value="Genomic_DNA"/>
</dbReference>
<dbReference type="PANTHER" id="PTHR38102">
    <property type="entry name" value="PERIPLASMIC CHAPERONE SPY"/>
    <property type="match status" value="1"/>
</dbReference>
<evidence type="ECO:0000256" key="5">
    <source>
        <dbReference type="SAM" id="MobiDB-lite"/>
    </source>
</evidence>
<dbReference type="InterPro" id="IPR012899">
    <property type="entry name" value="LTXXQ"/>
</dbReference>
<organism evidence="7">
    <name type="scientific">Pseudoalteromonas prydzensis</name>
    <dbReference type="NCBI Taxonomy" id="182141"/>
    <lineage>
        <taxon>Bacteria</taxon>
        <taxon>Pseudomonadati</taxon>
        <taxon>Pseudomonadota</taxon>
        <taxon>Gammaproteobacteria</taxon>
        <taxon>Alteromonadales</taxon>
        <taxon>Pseudoalteromonadaceae</taxon>
        <taxon>Pseudoalteromonas</taxon>
    </lineage>
</organism>
<protein>
    <recommendedName>
        <fullName evidence="8">Periplasmic heavy metal sensor</fullName>
    </recommendedName>
</protein>
<dbReference type="PANTHER" id="PTHR38102:SF1">
    <property type="entry name" value="PERIPLASMIC CHAPERONE SPY"/>
    <property type="match status" value="1"/>
</dbReference>
<dbReference type="RefSeq" id="WP_304184128.1">
    <property type="nucleotide sequence ID" value="NZ_DRGM01000176.1"/>
</dbReference>
<dbReference type="Gene3D" id="1.20.120.1490">
    <property type="match status" value="1"/>
</dbReference>
<dbReference type="CDD" id="cd09916">
    <property type="entry name" value="CpxP_like"/>
    <property type="match status" value="1"/>
</dbReference>
<evidence type="ECO:0000313" key="7">
    <source>
        <dbReference type="EMBL" id="HEA18175.1"/>
    </source>
</evidence>
<keyword evidence="4" id="KW-0574">Periplasm</keyword>
<evidence type="ECO:0000256" key="1">
    <source>
        <dbReference type="ARBA" id="ARBA00004418"/>
    </source>
</evidence>
<comment type="similarity">
    <text evidence="2">Belongs to the CpxP/Spy family.</text>
</comment>
<comment type="subcellular location">
    <subcellularLocation>
        <location evidence="1">Periplasm</location>
    </subcellularLocation>
</comment>
<feature type="chain" id="PRO_5031562580" description="Periplasmic heavy metal sensor" evidence="6">
    <location>
        <begin position="20"/>
        <end position="178"/>
    </location>
</feature>
<keyword evidence="3 6" id="KW-0732">Signal</keyword>
<accession>A0A7V1D1J9</accession>